<feature type="transmembrane region" description="Helical" evidence="1">
    <location>
        <begin position="46"/>
        <end position="68"/>
    </location>
</feature>
<gene>
    <name evidence="2" type="ORF">M0654_08160</name>
</gene>
<evidence type="ECO:0000313" key="3">
    <source>
        <dbReference type="Proteomes" id="UP001202827"/>
    </source>
</evidence>
<keyword evidence="1" id="KW-0472">Membrane</keyword>
<reference evidence="2 3" key="1">
    <citation type="submission" date="2022-04" db="EMBL/GenBank/DDBJ databases">
        <title>Rhizobium coralii sp. nov., isolated from coral Turbinaria peltata.</title>
        <authorList>
            <person name="Sun H."/>
        </authorList>
    </citation>
    <scope>NUCLEOTIDE SEQUENCE [LARGE SCALE GENOMIC DNA]</scope>
    <source>
        <strain evidence="2 3">NTR19</strain>
    </source>
</reference>
<dbReference type="Proteomes" id="UP001202827">
    <property type="component" value="Unassembled WGS sequence"/>
</dbReference>
<keyword evidence="1" id="KW-0812">Transmembrane</keyword>
<sequence length="118" mass="12841">MTVPPLIALIASFALWSLIFILFYAAQATGCHLVGGDNAMRMSDPYILRAVLSLCIAVASAAMLLLFLKSRRLRRQQPQQAETTSSFFSELATYVWAGALFATPFCFGGVAWLTLCGT</sequence>
<proteinExistence type="predicted"/>
<accession>A0ABT0IQ15</accession>
<evidence type="ECO:0000256" key="1">
    <source>
        <dbReference type="SAM" id="Phobius"/>
    </source>
</evidence>
<dbReference type="EMBL" id="JALPRY010000008">
    <property type="protein sequence ID" value="MCK8779960.1"/>
    <property type="molecule type" value="Genomic_DNA"/>
</dbReference>
<feature type="transmembrane region" description="Helical" evidence="1">
    <location>
        <begin position="94"/>
        <end position="115"/>
    </location>
</feature>
<name>A0ABT0IQ15_9HYPH</name>
<comment type="caution">
    <text evidence="2">The sequence shown here is derived from an EMBL/GenBank/DDBJ whole genome shotgun (WGS) entry which is preliminary data.</text>
</comment>
<organism evidence="2 3">
    <name type="scientific">Neorhizobium turbinariae</name>
    <dbReference type="NCBI Taxonomy" id="2937795"/>
    <lineage>
        <taxon>Bacteria</taxon>
        <taxon>Pseudomonadati</taxon>
        <taxon>Pseudomonadota</taxon>
        <taxon>Alphaproteobacteria</taxon>
        <taxon>Hyphomicrobiales</taxon>
        <taxon>Rhizobiaceae</taxon>
        <taxon>Rhizobium/Agrobacterium group</taxon>
        <taxon>Neorhizobium</taxon>
    </lineage>
</organism>
<dbReference type="RefSeq" id="WP_248682639.1">
    <property type="nucleotide sequence ID" value="NZ_JALPRY010000008.1"/>
</dbReference>
<feature type="transmembrane region" description="Helical" evidence="1">
    <location>
        <begin position="7"/>
        <end position="26"/>
    </location>
</feature>
<keyword evidence="1" id="KW-1133">Transmembrane helix</keyword>
<evidence type="ECO:0000313" key="2">
    <source>
        <dbReference type="EMBL" id="MCK8779960.1"/>
    </source>
</evidence>
<keyword evidence="3" id="KW-1185">Reference proteome</keyword>
<protein>
    <submittedName>
        <fullName evidence="2">Uncharacterized protein</fullName>
    </submittedName>
</protein>